<protein>
    <recommendedName>
        <fullName evidence="5">Cell division protein ZapE</fullName>
    </recommendedName>
</protein>
<keyword evidence="4" id="KW-1185">Reference proteome</keyword>
<evidence type="ECO:0008006" key="5">
    <source>
        <dbReference type="Google" id="ProtNLM"/>
    </source>
</evidence>
<comment type="caution">
    <text evidence="3">The sequence shown here is derived from an EMBL/GenBank/DDBJ whole genome shotgun (WGS) entry which is preliminary data.</text>
</comment>
<evidence type="ECO:0000256" key="1">
    <source>
        <dbReference type="ARBA" id="ARBA00022741"/>
    </source>
</evidence>
<evidence type="ECO:0000313" key="4">
    <source>
        <dbReference type="Proteomes" id="UP001500843"/>
    </source>
</evidence>
<name>A0ABP8X425_9MICO</name>
<keyword evidence="1" id="KW-0547">Nucleotide-binding</keyword>
<keyword evidence="2" id="KW-0067">ATP-binding</keyword>
<dbReference type="RefSeq" id="WP_253873493.1">
    <property type="nucleotide sequence ID" value="NZ_BAABHM010000010.1"/>
</dbReference>
<reference evidence="4" key="1">
    <citation type="journal article" date="2019" name="Int. J. Syst. Evol. Microbiol.">
        <title>The Global Catalogue of Microorganisms (GCM) 10K type strain sequencing project: providing services to taxonomists for standard genome sequencing and annotation.</title>
        <authorList>
            <consortium name="The Broad Institute Genomics Platform"/>
            <consortium name="The Broad Institute Genome Sequencing Center for Infectious Disease"/>
            <person name="Wu L."/>
            <person name="Ma J."/>
        </authorList>
    </citation>
    <scope>NUCLEOTIDE SEQUENCE [LARGE SCALE GENOMIC DNA]</scope>
    <source>
        <strain evidence="4">JCM 17975</strain>
    </source>
</reference>
<accession>A0ABP8X425</accession>
<dbReference type="Pfam" id="PF03969">
    <property type="entry name" value="AFG1_ATPase"/>
    <property type="match status" value="1"/>
</dbReference>
<dbReference type="PANTHER" id="PTHR12169:SF6">
    <property type="entry name" value="AFG1-LIKE ATPASE"/>
    <property type="match status" value="1"/>
</dbReference>
<organism evidence="3 4">
    <name type="scientific">Promicromonospora umidemergens</name>
    <dbReference type="NCBI Taxonomy" id="629679"/>
    <lineage>
        <taxon>Bacteria</taxon>
        <taxon>Bacillati</taxon>
        <taxon>Actinomycetota</taxon>
        <taxon>Actinomycetes</taxon>
        <taxon>Micrococcales</taxon>
        <taxon>Promicromonosporaceae</taxon>
        <taxon>Promicromonospora</taxon>
    </lineage>
</organism>
<sequence length="282" mass="30129">MPSTPIRDAASTAGYLLDDAQLAAAEHLEDLLGRVAVRRRRGGPDDAGDATLLSRALGALLGRGVMLVATSNYPPKGLLPDPLFHELAEPLIDLLESRLDVLRVDGPVDYRELDRSDAAPSAPAARGWRAGSALVPGTPHQQAAVGLVPPAPHEAADVTLSGGRSVRALRASDGAVWFDFAGLCTAPVSALDLLSLADRYGRWVVSDVVPFADCHVNTQQRFVSLVDVLYDRDLSLVLTAPRPLDELFSVPAGRPAPPDLARATSRLRQLRQTAHMSDAHER</sequence>
<gene>
    <name evidence="3" type="ORF">GCM10023198_19910</name>
</gene>
<dbReference type="EMBL" id="BAABHM010000010">
    <property type="protein sequence ID" value="GAA4699376.1"/>
    <property type="molecule type" value="Genomic_DNA"/>
</dbReference>
<evidence type="ECO:0000256" key="2">
    <source>
        <dbReference type="ARBA" id="ARBA00022840"/>
    </source>
</evidence>
<dbReference type="NCBIfam" id="NF040713">
    <property type="entry name" value="ZapE"/>
    <property type="match status" value="1"/>
</dbReference>
<proteinExistence type="predicted"/>
<dbReference type="PANTHER" id="PTHR12169">
    <property type="entry name" value="ATPASE N2B"/>
    <property type="match status" value="1"/>
</dbReference>
<dbReference type="InterPro" id="IPR005654">
    <property type="entry name" value="ATPase_AFG1-like"/>
</dbReference>
<dbReference type="Proteomes" id="UP001500843">
    <property type="component" value="Unassembled WGS sequence"/>
</dbReference>
<evidence type="ECO:0000313" key="3">
    <source>
        <dbReference type="EMBL" id="GAA4699376.1"/>
    </source>
</evidence>